<organism evidence="5 6">
    <name type="scientific">Nocardioides vastitatis</name>
    <dbReference type="NCBI Taxonomy" id="2568655"/>
    <lineage>
        <taxon>Bacteria</taxon>
        <taxon>Bacillati</taxon>
        <taxon>Actinomycetota</taxon>
        <taxon>Actinomycetes</taxon>
        <taxon>Propionibacteriales</taxon>
        <taxon>Nocardioidaceae</taxon>
        <taxon>Nocardioides</taxon>
    </lineage>
</organism>
<dbReference type="PROSITE" id="PS50887">
    <property type="entry name" value="GGDEF"/>
    <property type="match status" value="1"/>
</dbReference>
<dbReference type="Gene3D" id="3.30.450.20">
    <property type="entry name" value="PAS domain"/>
    <property type="match status" value="2"/>
</dbReference>
<feature type="domain" description="EAL" evidence="3">
    <location>
        <begin position="434"/>
        <end position="688"/>
    </location>
</feature>
<evidence type="ECO:0000313" key="5">
    <source>
        <dbReference type="EMBL" id="MFC5727341.1"/>
    </source>
</evidence>
<feature type="domain" description="PAC" evidence="2">
    <location>
        <begin position="208"/>
        <end position="260"/>
    </location>
</feature>
<dbReference type="InterPro" id="IPR043128">
    <property type="entry name" value="Rev_trsase/Diguanyl_cyclase"/>
</dbReference>
<evidence type="ECO:0000259" key="1">
    <source>
        <dbReference type="PROSITE" id="PS50112"/>
    </source>
</evidence>
<keyword evidence="6" id="KW-1185">Reference proteome</keyword>
<dbReference type="InterPro" id="IPR000160">
    <property type="entry name" value="GGDEF_dom"/>
</dbReference>
<dbReference type="SUPFAM" id="SSF55785">
    <property type="entry name" value="PYP-like sensor domain (PAS domain)"/>
    <property type="match status" value="2"/>
</dbReference>
<dbReference type="InterPro" id="IPR000014">
    <property type="entry name" value="PAS"/>
</dbReference>
<dbReference type="InterPro" id="IPR052155">
    <property type="entry name" value="Biofilm_reg_signaling"/>
</dbReference>
<evidence type="ECO:0000259" key="3">
    <source>
        <dbReference type="PROSITE" id="PS50883"/>
    </source>
</evidence>
<dbReference type="NCBIfam" id="TIGR00229">
    <property type="entry name" value="sensory_box"/>
    <property type="match status" value="2"/>
</dbReference>
<dbReference type="PROSITE" id="PS50883">
    <property type="entry name" value="EAL"/>
    <property type="match status" value="1"/>
</dbReference>
<evidence type="ECO:0000259" key="4">
    <source>
        <dbReference type="PROSITE" id="PS50887"/>
    </source>
</evidence>
<dbReference type="Pfam" id="PF00989">
    <property type="entry name" value="PAS"/>
    <property type="match status" value="1"/>
</dbReference>
<dbReference type="InterPro" id="IPR000700">
    <property type="entry name" value="PAS-assoc_C"/>
</dbReference>
<dbReference type="SMART" id="SM00267">
    <property type="entry name" value="GGDEF"/>
    <property type="match status" value="1"/>
</dbReference>
<feature type="domain" description="GGDEF" evidence="4">
    <location>
        <begin position="292"/>
        <end position="425"/>
    </location>
</feature>
<protein>
    <submittedName>
        <fullName evidence="5">Bifunctional diguanylate cyclase/phosphodiesterase</fullName>
    </submittedName>
</protein>
<dbReference type="CDD" id="cd00130">
    <property type="entry name" value="PAS"/>
    <property type="match status" value="2"/>
</dbReference>
<dbReference type="SMART" id="SM00052">
    <property type="entry name" value="EAL"/>
    <property type="match status" value="1"/>
</dbReference>
<dbReference type="SUPFAM" id="SSF141868">
    <property type="entry name" value="EAL domain-like"/>
    <property type="match status" value="1"/>
</dbReference>
<dbReference type="Pfam" id="PF00563">
    <property type="entry name" value="EAL"/>
    <property type="match status" value="1"/>
</dbReference>
<dbReference type="CDD" id="cd01948">
    <property type="entry name" value="EAL"/>
    <property type="match status" value="1"/>
</dbReference>
<dbReference type="InterPro" id="IPR001610">
    <property type="entry name" value="PAC"/>
</dbReference>
<dbReference type="SUPFAM" id="SSF55073">
    <property type="entry name" value="Nucleotide cyclase"/>
    <property type="match status" value="1"/>
</dbReference>
<dbReference type="InterPro" id="IPR035919">
    <property type="entry name" value="EAL_sf"/>
</dbReference>
<dbReference type="PROSITE" id="PS50112">
    <property type="entry name" value="PAS"/>
    <property type="match status" value="2"/>
</dbReference>
<dbReference type="Proteomes" id="UP001596072">
    <property type="component" value="Unassembled WGS sequence"/>
</dbReference>
<dbReference type="SMART" id="SM00091">
    <property type="entry name" value="PAS"/>
    <property type="match status" value="2"/>
</dbReference>
<feature type="domain" description="PAS" evidence="1">
    <location>
        <begin position="138"/>
        <end position="182"/>
    </location>
</feature>
<evidence type="ECO:0000259" key="2">
    <source>
        <dbReference type="PROSITE" id="PS50113"/>
    </source>
</evidence>
<dbReference type="Pfam" id="PF13426">
    <property type="entry name" value="PAS_9"/>
    <property type="match status" value="1"/>
</dbReference>
<sequence>MHKAQSHEHEDRLRVVIEAAPNAMIMANDRGRIVLVNSEAERSFGYTRDELLRMRIEDLVPAGASPDHGLHETYLQHAERLGMESDRALIGVRKDGTELPIEIALKLIVISDEQFVLASIIDITKRVAGRAATDVAHHDALRRSILDTIPIAIIATDREGQIVTANPAAEELLGWCQQDLIGVPLSEIHGQPRDAPTDGSPALSQVPQEVELAYRRKDGSRVDVSEQVVALQDGAGEVTGFLVAAYDIAKRVEARDRVEHMHTHDALTDLPNRAALMEDLVGILEQADRDGTEVALVLLDLDHFKRINDSLGHPIGDELLVHVGERLRSWVRWDDMVARLGGDEFVVVFNDLPPSVDLTPRIEGLLSQMLAPVEVQGYDLAVTASAGGAVYPRDGDNPTTLLRHADMAMYRAKATGRDGVRWFDNTFIEDAQDKLALSGALRQALGQGELSVVYQPQFDLAKGTVEGFEALARWWSPELGSVAPDRFIPVAEDGGMILQLGEWVLRRACADLAVLQEDLGRKLRLAVNVSPRQLRGKEWLAQVTSALEDSGIEPWQLELEITEGILIDDHSDTIDLLTSLRELGVQVAVDDFGCGYSSLAYLAKFPVDKIKIDRSFVSEITNADDDAAIVDAIIVMAHALGMKVLAEGVETEVQQQYLITRGCDEAQGFLYSPGMPVLEAAQAARTLSS</sequence>
<dbReference type="InterPro" id="IPR001633">
    <property type="entry name" value="EAL_dom"/>
</dbReference>
<comment type="caution">
    <text evidence="5">The sequence shown here is derived from an EMBL/GenBank/DDBJ whole genome shotgun (WGS) entry which is preliminary data.</text>
</comment>
<evidence type="ECO:0000313" key="6">
    <source>
        <dbReference type="Proteomes" id="UP001596072"/>
    </source>
</evidence>
<dbReference type="PANTHER" id="PTHR44757">
    <property type="entry name" value="DIGUANYLATE CYCLASE DGCP"/>
    <property type="match status" value="1"/>
</dbReference>
<reference evidence="6" key="1">
    <citation type="journal article" date="2019" name="Int. J. Syst. Evol. Microbiol.">
        <title>The Global Catalogue of Microorganisms (GCM) 10K type strain sequencing project: providing services to taxonomists for standard genome sequencing and annotation.</title>
        <authorList>
            <consortium name="The Broad Institute Genomics Platform"/>
            <consortium name="The Broad Institute Genome Sequencing Center for Infectious Disease"/>
            <person name="Wu L."/>
            <person name="Ma J."/>
        </authorList>
    </citation>
    <scope>NUCLEOTIDE SEQUENCE [LARGE SCALE GENOMIC DNA]</scope>
    <source>
        <strain evidence="6">YIM 94188</strain>
    </source>
</reference>
<dbReference type="PROSITE" id="PS50113">
    <property type="entry name" value="PAC"/>
    <property type="match status" value="1"/>
</dbReference>
<dbReference type="RefSeq" id="WP_168798174.1">
    <property type="nucleotide sequence ID" value="NZ_JBHSNS010000001.1"/>
</dbReference>
<dbReference type="Pfam" id="PF00990">
    <property type="entry name" value="GGDEF"/>
    <property type="match status" value="1"/>
</dbReference>
<name>A0ABW0Z8N0_9ACTN</name>
<dbReference type="Gene3D" id="3.20.20.450">
    <property type="entry name" value="EAL domain"/>
    <property type="match status" value="1"/>
</dbReference>
<dbReference type="CDD" id="cd01949">
    <property type="entry name" value="GGDEF"/>
    <property type="match status" value="1"/>
</dbReference>
<dbReference type="EMBL" id="JBHSNS010000001">
    <property type="protein sequence ID" value="MFC5727341.1"/>
    <property type="molecule type" value="Genomic_DNA"/>
</dbReference>
<dbReference type="SMART" id="SM00086">
    <property type="entry name" value="PAC"/>
    <property type="match status" value="2"/>
</dbReference>
<feature type="domain" description="PAS" evidence="1">
    <location>
        <begin position="9"/>
        <end position="52"/>
    </location>
</feature>
<dbReference type="InterPro" id="IPR013767">
    <property type="entry name" value="PAS_fold"/>
</dbReference>
<dbReference type="InterPro" id="IPR035965">
    <property type="entry name" value="PAS-like_dom_sf"/>
</dbReference>
<accession>A0ABW0Z8N0</accession>
<dbReference type="NCBIfam" id="TIGR00254">
    <property type="entry name" value="GGDEF"/>
    <property type="match status" value="1"/>
</dbReference>
<dbReference type="Gene3D" id="3.30.70.270">
    <property type="match status" value="1"/>
</dbReference>
<proteinExistence type="predicted"/>
<gene>
    <name evidence="5" type="ORF">ACFPQB_00310</name>
</gene>
<dbReference type="InterPro" id="IPR029787">
    <property type="entry name" value="Nucleotide_cyclase"/>
</dbReference>
<dbReference type="PANTHER" id="PTHR44757:SF2">
    <property type="entry name" value="BIOFILM ARCHITECTURE MAINTENANCE PROTEIN MBAA"/>
    <property type="match status" value="1"/>
</dbReference>